<gene>
    <name evidence="5" type="ORF">Q31a_51560</name>
</gene>
<evidence type="ECO:0000313" key="6">
    <source>
        <dbReference type="Proteomes" id="UP000318017"/>
    </source>
</evidence>
<keyword evidence="5" id="KW-0645">Protease</keyword>
<dbReference type="InterPro" id="IPR050821">
    <property type="entry name" value="Cytosolic_carboxypeptidase"/>
</dbReference>
<feature type="domain" description="Peptidase M14" evidence="4">
    <location>
        <begin position="146"/>
        <end position="420"/>
    </location>
</feature>
<dbReference type="OrthoDB" id="237859at2"/>
<reference evidence="5 6" key="1">
    <citation type="submission" date="2019-02" db="EMBL/GenBank/DDBJ databases">
        <title>Deep-cultivation of Planctomycetes and their phenomic and genomic characterization uncovers novel biology.</title>
        <authorList>
            <person name="Wiegand S."/>
            <person name="Jogler M."/>
            <person name="Boedeker C."/>
            <person name="Pinto D."/>
            <person name="Vollmers J."/>
            <person name="Rivas-Marin E."/>
            <person name="Kohn T."/>
            <person name="Peeters S.H."/>
            <person name="Heuer A."/>
            <person name="Rast P."/>
            <person name="Oberbeckmann S."/>
            <person name="Bunk B."/>
            <person name="Jeske O."/>
            <person name="Meyerdierks A."/>
            <person name="Storesund J.E."/>
            <person name="Kallscheuer N."/>
            <person name="Luecker S."/>
            <person name="Lage O.M."/>
            <person name="Pohl T."/>
            <person name="Merkel B.J."/>
            <person name="Hornburger P."/>
            <person name="Mueller R.-W."/>
            <person name="Bruemmer F."/>
            <person name="Labrenz M."/>
            <person name="Spormann A.M."/>
            <person name="Op den Camp H."/>
            <person name="Overmann J."/>
            <person name="Amann R."/>
            <person name="Jetten M.S.M."/>
            <person name="Mascher T."/>
            <person name="Medema M.H."/>
            <person name="Devos D.P."/>
            <person name="Kaster A.-K."/>
            <person name="Ovreas L."/>
            <person name="Rohde M."/>
            <person name="Galperin M.Y."/>
            <person name="Jogler C."/>
        </authorList>
    </citation>
    <scope>NUCLEOTIDE SEQUENCE [LARGE SCALE GENOMIC DNA]</scope>
    <source>
        <strain evidence="5 6">Q31a</strain>
    </source>
</reference>
<dbReference type="PANTHER" id="PTHR12756:SF11">
    <property type="entry name" value="CYTOSOLIC CARBOXYPEPTIDASE 1"/>
    <property type="match status" value="1"/>
</dbReference>
<dbReference type="EMBL" id="CP036298">
    <property type="protein sequence ID" value="QDV26777.1"/>
    <property type="molecule type" value="Genomic_DNA"/>
</dbReference>
<dbReference type="GO" id="GO:0004181">
    <property type="term" value="F:metallocarboxypeptidase activity"/>
    <property type="evidence" value="ECO:0007669"/>
    <property type="project" value="InterPro"/>
</dbReference>
<evidence type="ECO:0000259" key="4">
    <source>
        <dbReference type="PROSITE" id="PS52035"/>
    </source>
</evidence>
<feature type="active site" description="Proton donor/acceptor" evidence="2">
    <location>
        <position position="413"/>
    </location>
</feature>
<protein>
    <submittedName>
        <fullName evidence="5">Zinc carboxypeptidase</fullName>
    </submittedName>
</protein>
<comment type="cofactor">
    <cofactor evidence="1">
        <name>Zn(2+)</name>
        <dbReference type="ChEBI" id="CHEBI:29105"/>
    </cofactor>
</comment>
<name>A0A518GDZ1_9BACT</name>
<keyword evidence="5" id="KW-0121">Carboxypeptidase</keyword>
<dbReference type="KEGG" id="ahel:Q31a_51560"/>
<proteinExistence type="inferred from homology"/>
<evidence type="ECO:0000313" key="5">
    <source>
        <dbReference type="EMBL" id="QDV26777.1"/>
    </source>
</evidence>
<evidence type="ECO:0000256" key="2">
    <source>
        <dbReference type="PROSITE-ProRule" id="PRU01379"/>
    </source>
</evidence>
<organism evidence="5 6">
    <name type="scientific">Aureliella helgolandensis</name>
    <dbReference type="NCBI Taxonomy" id="2527968"/>
    <lineage>
        <taxon>Bacteria</taxon>
        <taxon>Pseudomonadati</taxon>
        <taxon>Planctomycetota</taxon>
        <taxon>Planctomycetia</taxon>
        <taxon>Pirellulales</taxon>
        <taxon>Pirellulaceae</taxon>
        <taxon>Aureliella</taxon>
    </lineage>
</organism>
<feature type="chain" id="PRO_5021847293" evidence="3">
    <location>
        <begin position="19"/>
        <end position="420"/>
    </location>
</feature>
<dbReference type="SUPFAM" id="SSF53187">
    <property type="entry name" value="Zn-dependent exopeptidases"/>
    <property type="match status" value="1"/>
</dbReference>
<evidence type="ECO:0000256" key="3">
    <source>
        <dbReference type="SAM" id="SignalP"/>
    </source>
</evidence>
<accession>A0A518GDZ1</accession>
<comment type="similarity">
    <text evidence="2">Belongs to the peptidase M14 family.</text>
</comment>
<dbReference type="GO" id="GO:0006508">
    <property type="term" value="P:proteolysis"/>
    <property type="evidence" value="ECO:0007669"/>
    <property type="project" value="InterPro"/>
</dbReference>
<dbReference type="Pfam" id="PF18027">
    <property type="entry name" value="Pepdidase_M14_N"/>
    <property type="match status" value="1"/>
</dbReference>
<feature type="signal peptide" evidence="3">
    <location>
        <begin position="1"/>
        <end position="18"/>
    </location>
</feature>
<dbReference type="Gene3D" id="2.60.40.3120">
    <property type="match status" value="1"/>
</dbReference>
<evidence type="ECO:0000256" key="1">
    <source>
        <dbReference type="ARBA" id="ARBA00001947"/>
    </source>
</evidence>
<dbReference type="PANTHER" id="PTHR12756">
    <property type="entry name" value="CYTOSOLIC CARBOXYPEPTIDASE"/>
    <property type="match status" value="1"/>
</dbReference>
<dbReference type="Pfam" id="PF00246">
    <property type="entry name" value="Peptidase_M14"/>
    <property type="match status" value="1"/>
</dbReference>
<dbReference type="AlphaFoldDB" id="A0A518GDZ1"/>
<dbReference type="PROSITE" id="PS52035">
    <property type="entry name" value="PEPTIDASE_M14"/>
    <property type="match status" value="1"/>
</dbReference>
<keyword evidence="5" id="KW-0378">Hydrolase</keyword>
<dbReference type="Gene3D" id="3.40.630.10">
    <property type="entry name" value="Zn peptidases"/>
    <property type="match status" value="1"/>
</dbReference>
<keyword evidence="6" id="KW-1185">Reference proteome</keyword>
<dbReference type="GO" id="GO:0008270">
    <property type="term" value="F:zinc ion binding"/>
    <property type="evidence" value="ECO:0007669"/>
    <property type="project" value="InterPro"/>
</dbReference>
<keyword evidence="3" id="KW-0732">Signal</keyword>
<dbReference type="InterPro" id="IPR000834">
    <property type="entry name" value="Peptidase_M14"/>
</dbReference>
<dbReference type="Proteomes" id="UP000318017">
    <property type="component" value="Chromosome"/>
</dbReference>
<sequence precursor="true">MIFRVLVALLTIACLSYAAGRCNAQEPLAIGADFEGASVRNVEIDQQARSVSFMPGGDPERGWPCWWYFRIDGVGLDEEITLRLRGSSAAVENQKPLAASWAMPSQATYSTDGESWLHTSQGMRQGKWMVYKVKPNASSLYVAWGPPYTPQTAQKMVREIGNRSAHATATELCRSRAGRAVPMLHVREGLRESKERFGVWVQARQHAWESGSSWVAHGFAEWIISDDPPAAWLRQHADIFVIPIMDVDNTATGNGGKNALPHDHNRDWSPEPHWNETMAAQRMVTDLIAEDRMDVFLDLHNPAPGDPSFFYILPRELIDEPMIGLRDRFIDLAYANISQIKPMIPMSRNPKVTGASYHPLWRQISANWVSMNGNADTVSLCLETIWNSPNSTATGYRAVGASLAATVHEYLFERTEQQRR</sequence>
<dbReference type="RefSeq" id="WP_145083171.1">
    <property type="nucleotide sequence ID" value="NZ_CP036298.1"/>
</dbReference>
<dbReference type="InterPro" id="IPR040626">
    <property type="entry name" value="Pepdidase_M14_N"/>
</dbReference>